<accession>A0A445CFZ1</accession>
<protein>
    <submittedName>
        <fullName evidence="1">Uncharacterized protein</fullName>
    </submittedName>
</protein>
<comment type="caution">
    <text evidence="1">The sequence shown here is derived from an EMBL/GenBank/DDBJ whole genome shotgun (WGS) entry which is preliminary data.</text>
</comment>
<name>A0A445CFZ1_ARAHY</name>
<evidence type="ECO:0000313" key="1">
    <source>
        <dbReference type="EMBL" id="RYR49842.1"/>
    </source>
</evidence>
<evidence type="ECO:0000313" key="2">
    <source>
        <dbReference type="Proteomes" id="UP000289738"/>
    </source>
</evidence>
<reference evidence="1 2" key="1">
    <citation type="submission" date="2019-01" db="EMBL/GenBank/DDBJ databases">
        <title>Sequencing of cultivated peanut Arachis hypogaea provides insights into genome evolution and oil improvement.</title>
        <authorList>
            <person name="Chen X."/>
        </authorList>
    </citation>
    <scope>NUCLEOTIDE SEQUENCE [LARGE SCALE GENOMIC DNA]</scope>
    <source>
        <strain evidence="2">cv. Fuhuasheng</strain>
        <tissue evidence="1">Leaves</tissue>
    </source>
</reference>
<proteinExistence type="predicted"/>
<sequence>MELPSQCEDKKKLHRSMRSAISSTTLFSGGNVYWLRFEGSLRRRSSPPHHKYNLRSHIGGRRKGERERLLYQRVSKSGHYAITYEIEQSTSSINVSPPPVAPIQKIFHIGYADKKLSKLLLWSERSPLSTSVLSKKGRICYPSWCYNKNKSEASVLVQHVLKWKDVEIKEPKEGEVANLMTGSQVVKDAVLKLNPLFTKNNLLVSVAAGVKLHDLQVGSCVEIGIPMLILFIALSQRLSLLKHCRPRRNQACNFRGNNVGGPRRTCCHYKKRSIKEKGSPNLLDLKFHPKTRSSTEFAVTEGGNFWPPNLIHHHLAKLLVLYIHILSSKNSTY</sequence>
<gene>
    <name evidence="1" type="ORF">Ahy_A07g036352</name>
</gene>
<dbReference type="EMBL" id="SDMP01000007">
    <property type="protein sequence ID" value="RYR49842.1"/>
    <property type="molecule type" value="Genomic_DNA"/>
</dbReference>
<dbReference type="Proteomes" id="UP000289738">
    <property type="component" value="Chromosome A07"/>
</dbReference>
<keyword evidence="2" id="KW-1185">Reference proteome</keyword>
<organism evidence="1 2">
    <name type="scientific">Arachis hypogaea</name>
    <name type="common">Peanut</name>
    <dbReference type="NCBI Taxonomy" id="3818"/>
    <lineage>
        <taxon>Eukaryota</taxon>
        <taxon>Viridiplantae</taxon>
        <taxon>Streptophyta</taxon>
        <taxon>Embryophyta</taxon>
        <taxon>Tracheophyta</taxon>
        <taxon>Spermatophyta</taxon>
        <taxon>Magnoliopsida</taxon>
        <taxon>eudicotyledons</taxon>
        <taxon>Gunneridae</taxon>
        <taxon>Pentapetalae</taxon>
        <taxon>rosids</taxon>
        <taxon>fabids</taxon>
        <taxon>Fabales</taxon>
        <taxon>Fabaceae</taxon>
        <taxon>Papilionoideae</taxon>
        <taxon>50 kb inversion clade</taxon>
        <taxon>dalbergioids sensu lato</taxon>
        <taxon>Dalbergieae</taxon>
        <taxon>Pterocarpus clade</taxon>
        <taxon>Arachis</taxon>
    </lineage>
</organism>
<dbReference type="AlphaFoldDB" id="A0A445CFZ1"/>